<comment type="caution">
    <text evidence="3">The sequence shown here is derived from an EMBL/GenBank/DDBJ whole genome shotgun (WGS) entry which is preliminary data.</text>
</comment>
<accession>A0A8H7W141</accession>
<proteinExistence type="predicted"/>
<reference evidence="3" key="1">
    <citation type="submission" date="2021-02" db="EMBL/GenBank/DDBJ databases">
        <title>Genome sequence Cadophora malorum strain M34.</title>
        <authorList>
            <person name="Stefanovic E."/>
            <person name="Vu D."/>
            <person name="Scully C."/>
            <person name="Dijksterhuis J."/>
            <person name="Roader J."/>
            <person name="Houbraken J."/>
        </authorList>
    </citation>
    <scope>NUCLEOTIDE SEQUENCE</scope>
    <source>
        <strain evidence="3">M34</strain>
    </source>
</reference>
<evidence type="ECO:0000256" key="1">
    <source>
        <dbReference type="SAM" id="MobiDB-lite"/>
    </source>
</evidence>
<evidence type="ECO:0000256" key="2">
    <source>
        <dbReference type="SAM" id="SignalP"/>
    </source>
</evidence>
<feature type="chain" id="PRO_5034826077" evidence="2">
    <location>
        <begin position="17"/>
        <end position="185"/>
    </location>
</feature>
<dbReference type="AlphaFoldDB" id="A0A8H7W141"/>
<evidence type="ECO:0000313" key="4">
    <source>
        <dbReference type="Proteomes" id="UP000664132"/>
    </source>
</evidence>
<dbReference type="EMBL" id="JAFJYH010000327">
    <property type="protein sequence ID" value="KAG4413215.1"/>
    <property type="molecule type" value="Genomic_DNA"/>
</dbReference>
<dbReference type="Proteomes" id="UP000664132">
    <property type="component" value="Unassembled WGS sequence"/>
</dbReference>
<dbReference type="OrthoDB" id="5597238at2759"/>
<keyword evidence="4" id="KW-1185">Reference proteome</keyword>
<organism evidence="3 4">
    <name type="scientific">Cadophora malorum</name>
    <dbReference type="NCBI Taxonomy" id="108018"/>
    <lineage>
        <taxon>Eukaryota</taxon>
        <taxon>Fungi</taxon>
        <taxon>Dikarya</taxon>
        <taxon>Ascomycota</taxon>
        <taxon>Pezizomycotina</taxon>
        <taxon>Leotiomycetes</taxon>
        <taxon>Helotiales</taxon>
        <taxon>Ploettnerulaceae</taxon>
        <taxon>Cadophora</taxon>
    </lineage>
</organism>
<sequence>MKTSTILLALLSIASAELVVRQDANTTTTPAATITSVDTSPQATCLAACNPADVNCRAACVGGAHPNSVQVNQTYTCISACPVGDGSKSQTDQYNTCVANCITSYYLASTVGPVSVGTGTTSVSAQTTGSGSNSQSIGGSGSQTTGSDGTAAGTAAPTSTTNAASGPILVSAGGIAGLFLAFFAL</sequence>
<name>A0A8H7W141_9HELO</name>
<keyword evidence="2" id="KW-0732">Signal</keyword>
<gene>
    <name evidence="3" type="ORF">IFR04_013640</name>
</gene>
<protein>
    <submittedName>
        <fullName evidence="3">Uncharacterized protein</fullName>
    </submittedName>
</protein>
<feature type="signal peptide" evidence="2">
    <location>
        <begin position="1"/>
        <end position="16"/>
    </location>
</feature>
<feature type="region of interest" description="Disordered" evidence="1">
    <location>
        <begin position="120"/>
        <end position="158"/>
    </location>
</feature>
<evidence type="ECO:0000313" key="3">
    <source>
        <dbReference type="EMBL" id="KAG4413215.1"/>
    </source>
</evidence>